<reference evidence="3 4" key="1">
    <citation type="journal article" date="2019" name="Int. J. Syst. Evol. Microbiol.">
        <title>The Global Catalogue of Microorganisms (GCM) 10K type strain sequencing project: providing services to taxonomists for standard genome sequencing and annotation.</title>
        <authorList>
            <consortium name="The Broad Institute Genomics Platform"/>
            <consortium name="The Broad Institute Genome Sequencing Center for Infectious Disease"/>
            <person name="Wu L."/>
            <person name="Ma J."/>
        </authorList>
    </citation>
    <scope>NUCLEOTIDE SEQUENCE [LARGE SCALE GENOMIC DNA]</scope>
    <source>
        <strain evidence="3 4">JCM 14917</strain>
    </source>
</reference>
<proteinExistence type="predicted"/>
<evidence type="ECO:0000313" key="3">
    <source>
        <dbReference type="EMBL" id="GAA2177470.1"/>
    </source>
</evidence>
<dbReference type="InterPro" id="IPR058442">
    <property type="entry name" value="DUF8129"/>
</dbReference>
<evidence type="ECO:0000259" key="2">
    <source>
        <dbReference type="Pfam" id="PF26450"/>
    </source>
</evidence>
<feature type="compositionally biased region" description="Polar residues" evidence="1">
    <location>
        <begin position="102"/>
        <end position="114"/>
    </location>
</feature>
<comment type="caution">
    <text evidence="3">The sequence shown here is derived from an EMBL/GenBank/DDBJ whole genome shotgun (WGS) entry which is preliminary data.</text>
</comment>
<gene>
    <name evidence="3" type="ORF">GCM10009784_28280</name>
</gene>
<dbReference type="Proteomes" id="UP001500974">
    <property type="component" value="Unassembled WGS sequence"/>
</dbReference>
<dbReference type="EMBL" id="BAAAON010000003">
    <property type="protein sequence ID" value="GAA2177470.1"/>
    <property type="molecule type" value="Genomic_DNA"/>
</dbReference>
<dbReference type="Pfam" id="PF26450">
    <property type="entry name" value="DUF8129"/>
    <property type="match status" value="1"/>
</dbReference>
<keyword evidence="4" id="KW-1185">Reference proteome</keyword>
<feature type="region of interest" description="Disordered" evidence="1">
    <location>
        <begin position="1"/>
        <end position="25"/>
    </location>
</feature>
<accession>A0ABN3B146</accession>
<feature type="region of interest" description="Disordered" evidence="1">
    <location>
        <begin position="64"/>
        <end position="114"/>
    </location>
</feature>
<sequence>MTQSNSPRHEDLPLPDYDHLPLGTLPTRINGLDEEAVSQLLEYERAHGDRLPIVQVLEHRLDALRNGAVPSGPENPGTPEKTSSSSGSPVSPETSGPPVNPPSQGVPTNPAQPR</sequence>
<feature type="domain" description="DUF8129" evidence="2">
    <location>
        <begin position="9"/>
        <end position="65"/>
    </location>
</feature>
<evidence type="ECO:0000256" key="1">
    <source>
        <dbReference type="SAM" id="MobiDB-lite"/>
    </source>
</evidence>
<organism evidence="3 4">
    <name type="scientific">Arthrobacter parietis</name>
    <dbReference type="NCBI Taxonomy" id="271434"/>
    <lineage>
        <taxon>Bacteria</taxon>
        <taxon>Bacillati</taxon>
        <taxon>Actinomycetota</taxon>
        <taxon>Actinomycetes</taxon>
        <taxon>Micrococcales</taxon>
        <taxon>Micrococcaceae</taxon>
        <taxon>Arthrobacter</taxon>
    </lineage>
</organism>
<feature type="compositionally biased region" description="Basic and acidic residues" evidence="1">
    <location>
        <begin position="7"/>
        <end position="19"/>
    </location>
</feature>
<evidence type="ECO:0000313" key="4">
    <source>
        <dbReference type="Proteomes" id="UP001500974"/>
    </source>
</evidence>
<dbReference type="RefSeq" id="WP_277359875.1">
    <property type="nucleotide sequence ID" value="NZ_BAAAON010000003.1"/>
</dbReference>
<protein>
    <recommendedName>
        <fullName evidence="2">DUF8129 domain-containing protein</fullName>
    </recommendedName>
</protein>
<name>A0ABN3B146_9MICC</name>
<feature type="compositionally biased region" description="Low complexity" evidence="1">
    <location>
        <begin position="77"/>
        <end position="97"/>
    </location>
</feature>